<evidence type="ECO:0000256" key="3">
    <source>
        <dbReference type="ARBA" id="ARBA00022842"/>
    </source>
</evidence>
<evidence type="ECO:0000313" key="6">
    <source>
        <dbReference type="Proteomes" id="UP000547614"/>
    </source>
</evidence>
<protein>
    <submittedName>
        <fullName evidence="5">8-oxo-dGTP pyrophosphatase MutT (NUDIX family)</fullName>
    </submittedName>
</protein>
<dbReference type="InterPro" id="IPR015797">
    <property type="entry name" value="NUDIX_hydrolase-like_dom_sf"/>
</dbReference>
<name>A0A839V7G3_9GAMM</name>
<organism evidence="5 6">
    <name type="scientific">Halomonas cerina</name>
    <dbReference type="NCBI Taxonomy" id="447424"/>
    <lineage>
        <taxon>Bacteria</taxon>
        <taxon>Pseudomonadati</taxon>
        <taxon>Pseudomonadota</taxon>
        <taxon>Gammaproteobacteria</taxon>
        <taxon>Oceanospirillales</taxon>
        <taxon>Halomonadaceae</taxon>
        <taxon>Halomonas</taxon>
    </lineage>
</organism>
<dbReference type="InterPro" id="IPR020084">
    <property type="entry name" value="NUDIX_hydrolase_CS"/>
</dbReference>
<sequence>MNNELAKVRRAAVVAVIVADGRVLVIQRGHQVPGADYWAPPSGKVKADEDQATTVVREVKEEVGLTVRPLRLVWECGADGADYDLYWWLAVPADASLQMRLAVDEVAAAKWIRPEAFSQLGRTFPRGREFFRDILPTLPEWRDLAEGAEDVHS</sequence>
<comment type="cofactor">
    <cofactor evidence="1">
        <name>Mg(2+)</name>
        <dbReference type="ChEBI" id="CHEBI:18420"/>
    </cofactor>
</comment>
<dbReference type="InterPro" id="IPR000086">
    <property type="entry name" value="NUDIX_hydrolase_dom"/>
</dbReference>
<evidence type="ECO:0000259" key="4">
    <source>
        <dbReference type="PROSITE" id="PS51462"/>
    </source>
</evidence>
<keyword evidence="6" id="KW-1185">Reference proteome</keyword>
<dbReference type="Proteomes" id="UP000547614">
    <property type="component" value="Unassembled WGS sequence"/>
</dbReference>
<comment type="caution">
    <text evidence="5">The sequence shown here is derived from an EMBL/GenBank/DDBJ whole genome shotgun (WGS) entry which is preliminary data.</text>
</comment>
<dbReference type="CDD" id="cd02883">
    <property type="entry name" value="NUDIX_Hydrolase"/>
    <property type="match status" value="1"/>
</dbReference>
<dbReference type="PANTHER" id="PTHR43046:SF12">
    <property type="entry name" value="GDP-MANNOSE MANNOSYL HYDROLASE"/>
    <property type="match status" value="1"/>
</dbReference>
<accession>A0A839V7G3</accession>
<dbReference type="EMBL" id="JACHXP010000004">
    <property type="protein sequence ID" value="MBB3189910.1"/>
    <property type="molecule type" value="Genomic_DNA"/>
</dbReference>
<dbReference type="Pfam" id="PF00293">
    <property type="entry name" value="NUDIX"/>
    <property type="match status" value="1"/>
</dbReference>
<dbReference type="Gene3D" id="3.90.79.10">
    <property type="entry name" value="Nucleoside Triphosphate Pyrophosphohydrolase"/>
    <property type="match status" value="1"/>
</dbReference>
<evidence type="ECO:0000313" key="5">
    <source>
        <dbReference type="EMBL" id="MBB3189910.1"/>
    </source>
</evidence>
<proteinExistence type="predicted"/>
<dbReference type="GO" id="GO:0016787">
    <property type="term" value="F:hydrolase activity"/>
    <property type="evidence" value="ECO:0007669"/>
    <property type="project" value="UniProtKB-KW"/>
</dbReference>
<dbReference type="PANTHER" id="PTHR43046">
    <property type="entry name" value="GDP-MANNOSE MANNOSYL HYDROLASE"/>
    <property type="match status" value="1"/>
</dbReference>
<dbReference type="RefSeq" id="WP_183324656.1">
    <property type="nucleotide sequence ID" value="NZ_JACHXP010000004.1"/>
</dbReference>
<gene>
    <name evidence="5" type="ORF">FHR94_001134</name>
</gene>
<evidence type="ECO:0000256" key="1">
    <source>
        <dbReference type="ARBA" id="ARBA00001946"/>
    </source>
</evidence>
<keyword evidence="2" id="KW-0378">Hydrolase</keyword>
<dbReference type="PROSITE" id="PS51462">
    <property type="entry name" value="NUDIX"/>
    <property type="match status" value="1"/>
</dbReference>
<reference evidence="5 6" key="1">
    <citation type="submission" date="2020-08" db="EMBL/GenBank/DDBJ databases">
        <title>Genomic Encyclopedia of Type Strains, Phase III (KMG-III): the genomes of soil and plant-associated and newly described type strains.</title>
        <authorList>
            <person name="Whitman W."/>
        </authorList>
    </citation>
    <scope>NUCLEOTIDE SEQUENCE [LARGE SCALE GENOMIC DNA]</scope>
    <source>
        <strain evidence="5 6">CECT 7282</strain>
    </source>
</reference>
<dbReference type="PROSITE" id="PS00893">
    <property type="entry name" value="NUDIX_BOX"/>
    <property type="match status" value="1"/>
</dbReference>
<feature type="domain" description="Nudix hydrolase" evidence="4">
    <location>
        <begin position="8"/>
        <end position="136"/>
    </location>
</feature>
<dbReference type="AlphaFoldDB" id="A0A839V7G3"/>
<evidence type="ECO:0000256" key="2">
    <source>
        <dbReference type="ARBA" id="ARBA00022801"/>
    </source>
</evidence>
<dbReference type="SUPFAM" id="SSF55811">
    <property type="entry name" value="Nudix"/>
    <property type="match status" value="1"/>
</dbReference>
<keyword evidence="3" id="KW-0460">Magnesium</keyword>